<comment type="caution">
    <text evidence="1">The sequence shown here is derived from an EMBL/GenBank/DDBJ whole genome shotgun (WGS) entry which is preliminary data.</text>
</comment>
<sequence length="173" mass="20232">MFSYEYTILKEGKATRVCKKFLLSTLCTSNGPLKTAFSHKSEASGTFVGTYQRGHKTLPNKTSEWWAEKIKAHVELFVTMEGHYCRKDTTKKKMYELFQKLNESEVSPLPSEGVYRNRFYTKYNIDFFTPSKYKCLICNKGEDKKRSNIDKTFMRASFDLQKVLQIPLLYARI</sequence>
<organism evidence="1 2">
    <name type="scientific">Dryococelus australis</name>
    <dbReference type="NCBI Taxonomy" id="614101"/>
    <lineage>
        <taxon>Eukaryota</taxon>
        <taxon>Metazoa</taxon>
        <taxon>Ecdysozoa</taxon>
        <taxon>Arthropoda</taxon>
        <taxon>Hexapoda</taxon>
        <taxon>Insecta</taxon>
        <taxon>Pterygota</taxon>
        <taxon>Neoptera</taxon>
        <taxon>Polyneoptera</taxon>
        <taxon>Phasmatodea</taxon>
        <taxon>Verophasmatodea</taxon>
        <taxon>Anareolatae</taxon>
        <taxon>Phasmatidae</taxon>
        <taxon>Eurycanthinae</taxon>
        <taxon>Dryococelus</taxon>
    </lineage>
</organism>
<evidence type="ECO:0000313" key="2">
    <source>
        <dbReference type="Proteomes" id="UP001159363"/>
    </source>
</evidence>
<dbReference type="Proteomes" id="UP001159363">
    <property type="component" value="Chromosome 2"/>
</dbReference>
<evidence type="ECO:0000313" key="1">
    <source>
        <dbReference type="EMBL" id="KAJ8894666.1"/>
    </source>
</evidence>
<reference evidence="1 2" key="1">
    <citation type="submission" date="2023-02" db="EMBL/GenBank/DDBJ databases">
        <title>LHISI_Scaffold_Assembly.</title>
        <authorList>
            <person name="Stuart O.P."/>
            <person name="Cleave R."/>
            <person name="Magrath M.J.L."/>
            <person name="Mikheyev A.S."/>
        </authorList>
    </citation>
    <scope>NUCLEOTIDE SEQUENCE [LARGE SCALE GENOMIC DNA]</scope>
    <source>
        <strain evidence="1">Daus_M_001</strain>
        <tissue evidence="1">Leg muscle</tissue>
    </source>
</reference>
<protein>
    <submittedName>
        <fullName evidence="1">Uncharacterized protein</fullName>
    </submittedName>
</protein>
<dbReference type="PANTHER" id="PTHR10773:SF19">
    <property type="match status" value="1"/>
</dbReference>
<keyword evidence="2" id="KW-1185">Reference proteome</keyword>
<proteinExistence type="predicted"/>
<name>A0ABQ9IEA7_9NEOP</name>
<gene>
    <name evidence="1" type="ORF">PR048_007330</name>
</gene>
<accession>A0ABQ9IEA7</accession>
<dbReference type="PANTHER" id="PTHR10773">
    <property type="entry name" value="DNA-DIRECTED RNA POLYMERASES I, II, AND III SUBUNIT RPABC2"/>
    <property type="match status" value="1"/>
</dbReference>
<dbReference type="EMBL" id="JARBHB010000002">
    <property type="protein sequence ID" value="KAJ8894666.1"/>
    <property type="molecule type" value="Genomic_DNA"/>
</dbReference>
<feature type="non-terminal residue" evidence="1">
    <location>
        <position position="173"/>
    </location>
</feature>